<evidence type="ECO:0008006" key="3">
    <source>
        <dbReference type="Google" id="ProtNLM"/>
    </source>
</evidence>
<sequence>MALNLKELVSKAVEIYNSRRAPEAVAEVIEVKEDEVVVKFSGSFCMWCGVYDWVEDFKYVLEEVGVKSDLKEYIEPEDPQTTVRYGVFKIQSLY</sequence>
<organism evidence="1 2">
    <name type="scientific">Zestosphaera tikiterensis</name>
    <dbReference type="NCBI Taxonomy" id="1973259"/>
    <lineage>
        <taxon>Archaea</taxon>
        <taxon>Thermoproteota</taxon>
        <taxon>Thermoprotei</taxon>
        <taxon>Desulfurococcales</taxon>
        <taxon>Desulfurococcaceae</taxon>
        <taxon>Zestosphaera</taxon>
    </lineage>
</organism>
<accession>A0A2R7Y7X3</accession>
<evidence type="ECO:0000313" key="1">
    <source>
        <dbReference type="EMBL" id="PUA33634.1"/>
    </source>
</evidence>
<dbReference type="EMBL" id="NBVN01000002">
    <property type="protein sequence ID" value="PUA33634.1"/>
    <property type="molecule type" value="Genomic_DNA"/>
</dbReference>
<reference evidence="1" key="1">
    <citation type="submission" date="2017-04" db="EMBL/GenBank/DDBJ databases">
        <authorList>
            <person name="Afonso C.L."/>
            <person name="Miller P.J."/>
            <person name="Scott M.A."/>
            <person name="Spackman E."/>
            <person name="Goraichik I."/>
            <person name="Dimitrov K.M."/>
            <person name="Suarez D.L."/>
            <person name="Swayne D.E."/>
        </authorList>
    </citation>
    <scope>NUCLEOTIDE SEQUENCE</scope>
    <source>
        <strain evidence="1">NZ3</strain>
    </source>
</reference>
<name>A0A2R7Y7X3_9CREN</name>
<gene>
    <name evidence="1" type="ORF">B7O98_04270</name>
</gene>
<dbReference type="Proteomes" id="UP000244093">
    <property type="component" value="Unassembled WGS sequence"/>
</dbReference>
<protein>
    <recommendedName>
        <fullName evidence="3">NIF system FeS cluster assembly NifU C-terminal domain-containing protein</fullName>
    </recommendedName>
</protein>
<comment type="caution">
    <text evidence="1">The sequence shown here is derived from an EMBL/GenBank/DDBJ whole genome shotgun (WGS) entry which is preliminary data.</text>
</comment>
<dbReference type="AlphaFoldDB" id="A0A2R7Y7X3"/>
<evidence type="ECO:0000313" key="2">
    <source>
        <dbReference type="Proteomes" id="UP000244093"/>
    </source>
</evidence>
<reference evidence="1" key="2">
    <citation type="journal article" date="2018" name="Syst. Appl. Microbiol.">
        <title>A new symbiotic nanoarchaeote (Candidatus Nanoclepta minutus) and its host (Zestosphaera tikiterensis gen. nov., sp. nov.) from a New Zealand hot spring.</title>
        <authorList>
            <person name="St John E."/>
            <person name="Liu Y."/>
            <person name="Podar M."/>
            <person name="Stott M.B."/>
            <person name="Meneghin J."/>
            <person name="Chen Z."/>
            <person name="Lagutin K."/>
            <person name="Mitchell K."/>
            <person name="Reysenbach A.L."/>
        </authorList>
    </citation>
    <scope>NUCLEOTIDE SEQUENCE [LARGE SCALE GENOMIC DNA]</scope>
    <source>
        <strain evidence="1">NZ3</strain>
    </source>
</reference>
<proteinExistence type="predicted"/>